<sequence>MVEKKEIEHLADLVKVNLSEPEKYIKQVEQILNYFDRLDKVEFQSDETLGIQITTEDLREDIHIQYGDSLIEHLKKDQNNFIRAPKMV</sequence>
<dbReference type="InterPro" id="IPR003837">
    <property type="entry name" value="GatC"/>
</dbReference>
<evidence type="ECO:0000313" key="1">
    <source>
        <dbReference type="EMBL" id="SMH70712.1"/>
    </source>
</evidence>
<dbReference type="Gene3D" id="1.10.20.60">
    <property type="entry name" value="Glu-tRNAGln amidotransferase C subunit, N-terminal domain"/>
    <property type="match status" value="1"/>
</dbReference>
<evidence type="ECO:0000313" key="2">
    <source>
        <dbReference type="Proteomes" id="UP000230607"/>
    </source>
</evidence>
<accession>A0A2H1FD62</accession>
<evidence type="ECO:0008006" key="3">
    <source>
        <dbReference type="Google" id="ProtNLM"/>
    </source>
</evidence>
<name>A0A2H1FD62_9ARCH</name>
<dbReference type="OrthoDB" id="15210at2157"/>
<dbReference type="AlphaFoldDB" id="A0A2H1FD62"/>
<dbReference type="SUPFAM" id="SSF141000">
    <property type="entry name" value="Glu-tRNAGln amidotransferase C subunit"/>
    <property type="match status" value="1"/>
</dbReference>
<proteinExistence type="predicted"/>
<gene>
    <name evidence="1" type="ORF">NCS_10519</name>
</gene>
<organism evidence="1 2">
    <name type="scientific">Candidatus Nitrosotalea okcheonensis</name>
    <dbReference type="NCBI Taxonomy" id="1903276"/>
    <lineage>
        <taxon>Archaea</taxon>
        <taxon>Nitrososphaerota</taxon>
        <taxon>Nitrososphaeria</taxon>
        <taxon>Nitrosotaleales</taxon>
        <taxon>Nitrosotaleaceae</taxon>
        <taxon>Nitrosotalea</taxon>
    </lineage>
</organism>
<dbReference type="InterPro" id="IPR036113">
    <property type="entry name" value="Asp/Glu-ADT_sf_sub_c"/>
</dbReference>
<dbReference type="Pfam" id="PF02686">
    <property type="entry name" value="GatC"/>
    <property type="match status" value="1"/>
</dbReference>
<dbReference type="EMBL" id="LT841358">
    <property type="protein sequence ID" value="SMH70712.1"/>
    <property type="molecule type" value="Genomic_DNA"/>
</dbReference>
<dbReference type="GO" id="GO:0006450">
    <property type="term" value="P:regulation of translational fidelity"/>
    <property type="evidence" value="ECO:0007669"/>
    <property type="project" value="InterPro"/>
</dbReference>
<keyword evidence="2" id="KW-1185">Reference proteome</keyword>
<reference evidence="2" key="1">
    <citation type="submission" date="2017-03" db="EMBL/GenBank/DDBJ databases">
        <authorList>
            <person name="Herbold C."/>
        </authorList>
    </citation>
    <scope>NUCLEOTIDE SEQUENCE [LARGE SCALE GENOMIC DNA]</scope>
</reference>
<dbReference type="Proteomes" id="UP000230607">
    <property type="component" value="Chromosome 1"/>
</dbReference>
<protein>
    <recommendedName>
        <fullName evidence="3">Aspartyl/glutamyl-tRNA(Asn/Gln) amidotransferase subunit C</fullName>
    </recommendedName>
</protein>
<dbReference type="RefSeq" id="WP_157926809.1">
    <property type="nucleotide sequence ID" value="NZ_LT841358.1"/>
</dbReference>